<sequence>MCAVRPKTDSKGEVEHLGCLIKAERRPSNVIGGPVEINADAITSQPWSEIALATILPDPSQVDLRLVILNTLTNALMVHYRTYEGCSTRTVSTLLPVHASPVTVVPVHASQDTMALTHDFSGNSGSGGDPSRAVTESIEEQLTRARARNHWRGEEDRHAANRLRDAQAIADHLNQSMDPHHHLKGRQLSLIKVYDDFEEDMDDAINREKHLHVLIEDETDLVGEPVPGITLARKLRGESRDFRRASDRIRLLMADPEVVRSWRSQMESLAQGLPRPGSDDGSEPDSDADSLHYTSHRCLSIG</sequence>
<evidence type="ECO:0000256" key="1">
    <source>
        <dbReference type="SAM" id="MobiDB-lite"/>
    </source>
</evidence>
<reference evidence="2" key="1">
    <citation type="journal article" date="2022" name="G3 (Bethesda)">
        <title>High quality genome of the basidiomycete yeast Dioszegia hungarica PDD-24b-2 isolated from cloud water.</title>
        <authorList>
            <person name="Jarrige D."/>
            <person name="Haridas S."/>
            <person name="Bleykasten-Grosshans C."/>
            <person name="Joly M."/>
            <person name="Nadalig T."/>
            <person name="Sancelme M."/>
            <person name="Vuilleumier S."/>
            <person name="Grigoriev I.V."/>
            <person name="Amato P."/>
            <person name="Bringel F."/>
        </authorList>
    </citation>
    <scope>NUCLEOTIDE SEQUENCE</scope>
    <source>
        <strain evidence="2">PDD-24b-2</strain>
    </source>
</reference>
<dbReference type="Proteomes" id="UP001164286">
    <property type="component" value="Unassembled WGS sequence"/>
</dbReference>
<comment type="caution">
    <text evidence="2">The sequence shown here is derived from an EMBL/GenBank/DDBJ whole genome shotgun (WGS) entry which is preliminary data.</text>
</comment>
<dbReference type="RefSeq" id="XP_052941968.1">
    <property type="nucleotide sequence ID" value="XM_053091120.1"/>
</dbReference>
<dbReference type="AlphaFoldDB" id="A0AA38LT69"/>
<feature type="region of interest" description="Disordered" evidence="1">
    <location>
        <begin position="268"/>
        <end position="294"/>
    </location>
</feature>
<evidence type="ECO:0000313" key="3">
    <source>
        <dbReference type="Proteomes" id="UP001164286"/>
    </source>
</evidence>
<dbReference type="EMBL" id="JAKWFO010000014">
    <property type="protein sequence ID" value="KAI9632191.1"/>
    <property type="molecule type" value="Genomic_DNA"/>
</dbReference>
<proteinExistence type="predicted"/>
<organism evidence="2 3">
    <name type="scientific">Dioszegia hungarica</name>
    <dbReference type="NCBI Taxonomy" id="4972"/>
    <lineage>
        <taxon>Eukaryota</taxon>
        <taxon>Fungi</taxon>
        <taxon>Dikarya</taxon>
        <taxon>Basidiomycota</taxon>
        <taxon>Agaricomycotina</taxon>
        <taxon>Tremellomycetes</taxon>
        <taxon>Tremellales</taxon>
        <taxon>Bulleribasidiaceae</taxon>
        <taxon>Dioszegia</taxon>
    </lineage>
</organism>
<protein>
    <submittedName>
        <fullName evidence="2">Uncharacterized protein</fullName>
    </submittedName>
</protein>
<accession>A0AA38LT69</accession>
<gene>
    <name evidence="2" type="ORF">MKK02DRAFT_40490</name>
</gene>
<evidence type="ECO:0000313" key="2">
    <source>
        <dbReference type="EMBL" id="KAI9632191.1"/>
    </source>
</evidence>
<name>A0AA38LT69_9TREE</name>
<dbReference type="GeneID" id="77730325"/>
<keyword evidence="3" id="KW-1185">Reference proteome</keyword>